<evidence type="ECO:0000259" key="8">
    <source>
        <dbReference type="Pfam" id="PF01850"/>
    </source>
</evidence>
<dbReference type="Proteomes" id="UP001595748">
    <property type="component" value="Unassembled WGS sequence"/>
</dbReference>
<dbReference type="InterPro" id="IPR029060">
    <property type="entry name" value="PIN-like_dom_sf"/>
</dbReference>
<keyword evidence="10" id="KW-1185">Reference proteome</keyword>
<dbReference type="Pfam" id="PF01850">
    <property type="entry name" value="PIN"/>
    <property type="match status" value="1"/>
</dbReference>
<sequence length="137" mass="15334">MTTPSRLVVDTNIVSYIYKEDTRGPLYASHLKGHSLILSFQSLAELDVWARRANWGARRTADFHAYLAPYTIIYPDERILEQYAFARFESLKVGIQIDPADAWIAATALALRCPLVTHTAADFAGVPNLKLITEQAP</sequence>
<evidence type="ECO:0000256" key="5">
    <source>
        <dbReference type="ARBA" id="ARBA00022801"/>
    </source>
</evidence>
<comment type="cofactor">
    <cofactor evidence="1">
        <name>Mg(2+)</name>
        <dbReference type="ChEBI" id="CHEBI:18420"/>
    </cofactor>
</comment>
<evidence type="ECO:0000256" key="3">
    <source>
        <dbReference type="ARBA" id="ARBA00022722"/>
    </source>
</evidence>
<evidence type="ECO:0000256" key="2">
    <source>
        <dbReference type="ARBA" id="ARBA00022649"/>
    </source>
</evidence>
<evidence type="ECO:0000256" key="1">
    <source>
        <dbReference type="ARBA" id="ARBA00001946"/>
    </source>
</evidence>
<dbReference type="Gene3D" id="3.40.50.1010">
    <property type="entry name" value="5'-nuclease"/>
    <property type="match status" value="1"/>
</dbReference>
<evidence type="ECO:0000313" key="9">
    <source>
        <dbReference type="EMBL" id="MFC3861167.1"/>
    </source>
</evidence>
<reference evidence="10" key="1">
    <citation type="journal article" date="2019" name="Int. J. Syst. Evol. Microbiol.">
        <title>The Global Catalogue of Microorganisms (GCM) 10K type strain sequencing project: providing services to taxonomists for standard genome sequencing and annotation.</title>
        <authorList>
            <consortium name="The Broad Institute Genomics Platform"/>
            <consortium name="The Broad Institute Genome Sequencing Center for Infectious Disease"/>
            <person name="Wu L."/>
            <person name="Ma J."/>
        </authorList>
    </citation>
    <scope>NUCLEOTIDE SEQUENCE [LARGE SCALE GENOMIC DNA]</scope>
    <source>
        <strain evidence="10">CCTCC AB 2013263</strain>
    </source>
</reference>
<accession>A0ABV8AAG0</accession>
<dbReference type="PANTHER" id="PTHR33653">
    <property type="entry name" value="RIBONUCLEASE VAPC2"/>
    <property type="match status" value="1"/>
</dbReference>
<comment type="caution">
    <text evidence="9">The sequence shown here is derived from an EMBL/GenBank/DDBJ whole genome shotgun (WGS) entry which is preliminary data.</text>
</comment>
<organism evidence="9 10">
    <name type="scientific">Deinococcus antarcticus</name>
    <dbReference type="NCBI Taxonomy" id="1298767"/>
    <lineage>
        <taxon>Bacteria</taxon>
        <taxon>Thermotogati</taxon>
        <taxon>Deinococcota</taxon>
        <taxon>Deinococci</taxon>
        <taxon>Deinococcales</taxon>
        <taxon>Deinococcaceae</taxon>
        <taxon>Deinococcus</taxon>
    </lineage>
</organism>
<dbReference type="InterPro" id="IPR002716">
    <property type="entry name" value="PIN_dom"/>
</dbReference>
<feature type="domain" description="PIN" evidence="8">
    <location>
        <begin position="8"/>
        <end position="123"/>
    </location>
</feature>
<evidence type="ECO:0000256" key="4">
    <source>
        <dbReference type="ARBA" id="ARBA00022723"/>
    </source>
</evidence>
<gene>
    <name evidence="9" type="ORF">ACFOPQ_10395</name>
</gene>
<comment type="similarity">
    <text evidence="7">Belongs to the PINc/VapC protein family.</text>
</comment>
<evidence type="ECO:0000256" key="7">
    <source>
        <dbReference type="ARBA" id="ARBA00038093"/>
    </source>
</evidence>
<name>A0ABV8AAG0_9DEIO</name>
<keyword evidence="5" id="KW-0378">Hydrolase</keyword>
<dbReference type="EMBL" id="JBHRZF010000130">
    <property type="protein sequence ID" value="MFC3861167.1"/>
    <property type="molecule type" value="Genomic_DNA"/>
</dbReference>
<keyword evidence="6" id="KW-0460">Magnesium</keyword>
<dbReference type="PANTHER" id="PTHR33653:SF1">
    <property type="entry name" value="RIBONUCLEASE VAPC2"/>
    <property type="match status" value="1"/>
</dbReference>
<dbReference type="SUPFAM" id="SSF88723">
    <property type="entry name" value="PIN domain-like"/>
    <property type="match status" value="1"/>
</dbReference>
<dbReference type="RefSeq" id="WP_380077798.1">
    <property type="nucleotide sequence ID" value="NZ_JBHRZF010000130.1"/>
</dbReference>
<dbReference type="InterPro" id="IPR050556">
    <property type="entry name" value="Type_II_TA_system_RNase"/>
</dbReference>
<evidence type="ECO:0000313" key="10">
    <source>
        <dbReference type="Proteomes" id="UP001595748"/>
    </source>
</evidence>
<evidence type="ECO:0000256" key="6">
    <source>
        <dbReference type="ARBA" id="ARBA00022842"/>
    </source>
</evidence>
<protein>
    <submittedName>
        <fullName evidence="9">PIN domain-containing protein</fullName>
    </submittedName>
</protein>
<proteinExistence type="inferred from homology"/>
<keyword evidence="3" id="KW-0540">Nuclease</keyword>
<keyword evidence="4" id="KW-0479">Metal-binding</keyword>
<keyword evidence="2" id="KW-1277">Toxin-antitoxin system</keyword>